<organism evidence="2 3">
    <name type="scientific">Meganyctiphanes norvegica</name>
    <name type="common">Northern krill</name>
    <name type="synonym">Thysanopoda norvegica</name>
    <dbReference type="NCBI Taxonomy" id="48144"/>
    <lineage>
        <taxon>Eukaryota</taxon>
        <taxon>Metazoa</taxon>
        <taxon>Ecdysozoa</taxon>
        <taxon>Arthropoda</taxon>
        <taxon>Crustacea</taxon>
        <taxon>Multicrustacea</taxon>
        <taxon>Malacostraca</taxon>
        <taxon>Eumalacostraca</taxon>
        <taxon>Eucarida</taxon>
        <taxon>Euphausiacea</taxon>
        <taxon>Euphausiidae</taxon>
        <taxon>Meganyctiphanes</taxon>
    </lineage>
</organism>
<dbReference type="GO" id="GO:0046872">
    <property type="term" value="F:metal ion binding"/>
    <property type="evidence" value="ECO:0007669"/>
    <property type="project" value="UniProtKB-UniRule"/>
</dbReference>
<dbReference type="GO" id="GO:0098552">
    <property type="term" value="C:side of membrane"/>
    <property type="evidence" value="ECO:0007669"/>
    <property type="project" value="UniProtKB-KW"/>
</dbReference>
<evidence type="ECO:0000313" key="3">
    <source>
        <dbReference type="Proteomes" id="UP001497623"/>
    </source>
</evidence>
<comment type="catalytic activity">
    <reaction evidence="1">
        <text>an L-aminoacyl-L-amino acid + H2O = 2 an L-alpha-amino acid</text>
        <dbReference type="Rhea" id="RHEA:48940"/>
        <dbReference type="ChEBI" id="CHEBI:15377"/>
        <dbReference type="ChEBI" id="CHEBI:59869"/>
        <dbReference type="ChEBI" id="CHEBI:77460"/>
        <dbReference type="EC" id="3.4.13.19"/>
    </reaction>
</comment>
<dbReference type="PANTHER" id="PTHR10443:SF47">
    <property type="entry name" value="DIPEPTIDASE"/>
    <property type="match status" value="1"/>
</dbReference>
<dbReference type="PANTHER" id="PTHR10443">
    <property type="entry name" value="MICROSOMAL DIPEPTIDASE"/>
    <property type="match status" value="1"/>
</dbReference>
<evidence type="ECO:0000313" key="2">
    <source>
        <dbReference type="EMBL" id="CAL4195964.1"/>
    </source>
</evidence>
<protein>
    <recommendedName>
        <fullName evidence="1">Dipeptidase</fullName>
        <ecNumber evidence="1">3.4.13.19</ecNumber>
    </recommendedName>
</protein>
<keyword evidence="1" id="KW-1015">Disulfide bond</keyword>
<proteinExistence type="inferred from homology"/>
<keyword evidence="1" id="KW-0862">Zinc</keyword>
<dbReference type="Proteomes" id="UP001497623">
    <property type="component" value="Unassembled WGS sequence"/>
</dbReference>
<keyword evidence="3" id="KW-1185">Reference proteome</keyword>
<keyword evidence="1" id="KW-0325">Glycoprotein</keyword>
<comment type="cofactor">
    <cofactor evidence="1">
        <name>Zn(2+)</name>
        <dbReference type="ChEBI" id="CHEBI:29105"/>
    </cofactor>
</comment>
<evidence type="ECO:0000256" key="1">
    <source>
        <dbReference type="RuleBase" id="RU341113"/>
    </source>
</evidence>
<accession>A0AAV2SG21</accession>
<keyword evidence="1" id="KW-0449">Lipoprotein</keyword>
<comment type="caution">
    <text evidence="2">The sequence shown here is derived from an EMBL/GenBank/DDBJ whole genome shotgun (WGS) entry which is preliminary data.</text>
</comment>
<keyword evidence="1" id="KW-0479">Metal-binding</keyword>
<feature type="non-terminal residue" evidence="2">
    <location>
        <position position="1"/>
    </location>
</feature>
<comment type="subunit">
    <text evidence="1">Homodimer; disulfide-linked.</text>
</comment>
<dbReference type="GO" id="GO:0070573">
    <property type="term" value="F:metallodipeptidase activity"/>
    <property type="evidence" value="ECO:0007669"/>
    <property type="project" value="InterPro"/>
</dbReference>
<name>A0AAV2SG21_MEGNR</name>
<sequence>HINYIREIAGVDHVGIGAGYDGINKVPESLEDPSRYPNLVAEILKDSNWNETDISKLVGGNIIRVFEEVEKIRDDLRDMEPIEEEIHPEDLRGKTNCTYFFD</sequence>
<dbReference type="PROSITE" id="PS51365">
    <property type="entry name" value="RENAL_DIPEPTIDASE_2"/>
    <property type="match status" value="1"/>
</dbReference>
<dbReference type="Gene3D" id="3.20.20.140">
    <property type="entry name" value="Metal-dependent hydrolases"/>
    <property type="match status" value="1"/>
</dbReference>
<keyword evidence="1" id="KW-0645">Protease</keyword>
<dbReference type="InterPro" id="IPR008257">
    <property type="entry name" value="Pept_M19"/>
</dbReference>
<keyword evidence="1" id="KW-0472">Membrane</keyword>
<dbReference type="SUPFAM" id="SSF51556">
    <property type="entry name" value="Metallo-dependent hydrolases"/>
    <property type="match status" value="1"/>
</dbReference>
<dbReference type="EC" id="3.4.13.19" evidence="1"/>
<dbReference type="EMBL" id="CAXKWB010072152">
    <property type="protein sequence ID" value="CAL4195964.1"/>
    <property type="molecule type" value="Genomic_DNA"/>
</dbReference>
<keyword evidence="1" id="KW-0482">Metalloprotease</keyword>
<keyword evidence="1" id="KW-0378">Hydrolase</keyword>
<reference evidence="2 3" key="1">
    <citation type="submission" date="2024-05" db="EMBL/GenBank/DDBJ databases">
        <authorList>
            <person name="Wallberg A."/>
        </authorList>
    </citation>
    <scope>NUCLEOTIDE SEQUENCE [LARGE SCALE GENOMIC DNA]</scope>
</reference>
<dbReference type="GO" id="GO:0006508">
    <property type="term" value="P:proteolysis"/>
    <property type="evidence" value="ECO:0007669"/>
    <property type="project" value="UniProtKB-KW"/>
</dbReference>
<comment type="similarity">
    <text evidence="1">Belongs to the metallo-dependent hydrolases superfamily. Peptidase M19 family.</text>
</comment>
<gene>
    <name evidence="2" type="ORF">MNOR_LOCUS37104</name>
</gene>
<keyword evidence="1" id="KW-0224">Dipeptidase</keyword>
<keyword evidence="1" id="KW-0336">GPI-anchor</keyword>
<dbReference type="InterPro" id="IPR032466">
    <property type="entry name" value="Metal_Hydrolase"/>
</dbReference>
<dbReference type="AlphaFoldDB" id="A0AAV2SG21"/>
<dbReference type="Pfam" id="PF01244">
    <property type="entry name" value="Peptidase_M19"/>
    <property type="match status" value="1"/>
</dbReference>
<comment type="subcellular location">
    <subcellularLocation>
        <location evidence="1">Membrane</location>
        <topology evidence="1">Lipid-anchor</topology>
        <topology evidence="1">GPI-anchor</topology>
    </subcellularLocation>
</comment>